<proteinExistence type="predicted"/>
<feature type="compositionally biased region" description="Polar residues" evidence="1">
    <location>
        <begin position="144"/>
        <end position="155"/>
    </location>
</feature>
<feature type="compositionally biased region" description="Basic and acidic residues" evidence="1">
    <location>
        <begin position="1"/>
        <end position="20"/>
    </location>
</feature>
<comment type="caution">
    <text evidence="2">The sequence shown here is derived from an EMBL/GenBank/DDBJ whole genome shotgun (WGS) entry which is preliminary data.</text>
</comment>
<organism evidence="2 3">
    <name type="scientific">Purpureocillium lilacinum</name>
    <name type="common">Paecilomyces lilacinus</name>
    <dbReference type="NCBI Taxonomy" id="33203"/>
    <lineage>
        <taxon>Eukaryota</taxon>
        <taxon>Fungi</taxon>
        <taxon>Dikarya</taxon>
        <taxon>Ascomycota</taxon>
        <taxon>Pezizomycotina</taxon>
        <taxon>Sordariomycetes</taxon>
        <taxon>Hypocreomycetidae</taxon>
        <taxon>Hypocreales</taxon>
        <taxon>Ophiocordycipitaceae</taxon>
        <taxon>Purpureocillium</taxon>
    </lineage>
</organism>
<name>A0ABR0C4S2_PURLI</name>
<reference evidence="2 3" key="1">
    <citation type="journal article" date="2024" name="Microbiol. Resour. Announc.">
        <title>Genome annotations for the ascomycete fungi Trichoderma harzianum, Trichoderma aggressivum, and Purpureocillium lilacinum.</title>
        <authorList>
            <person name="Beijen E.P.W."/>
            <person name="Ohm R.A."/>
        </authorList>
    </citation>
    <scope>NUCLEOTIDE SEQUENCE [LARGE SCALE GENOMIC DNA]</scope>
    <source>
        <strain evidence="2 3">CBS 150709</strain>
    </source>
</reference>
<dbReference type="Proteomes" id="UP001287286">
    <property type="component" value="Unassembled WGS sequence"/>
</dbReference>
<keyword evidence="3" id="KW-1185">Reference proteome</keyword>
<feature type="region of interest" description="Disordered" evidence="1">
    <location>
        <begin position="1"/>
        <end position="155"/>
    </location>
</feature>
<sequence length="155" mass="17049">MAEQCAEEREKKRRGEDLRRMPLFMLSFRPSTNLFASTTAPPPPPSTAASEPQQLQQHPASKATMPIAARRPAHNPRRRDTSGPITPARRRLKNGKQPSICPARIPTPSLADYPSTPSCRTNRPPRPVVLRPKSAAARQHVAHSLSQRGSPSARG</sequence>
<evidence type="ECO:0000256" key="1">
    <source>
        <dbReference type="SAM" id="MobiDB-lite"/>
    </source>
</evidence>
<evidence type="ECO:0000313" key="3">
    <source>
        <dbReference type="Proteomes" id="UP001287286"/>
    </source>
</evidence>
<accession>A0ABR0C4S2</accession>
<gene>
    <name evidence="2" type="ORF">Purlil1_4666</name>
</gene>
<evidence type="ECO:0000313" key="2">
    <source>
        <dbReference type="EMBL" id="KAK4091086.1"/>
    </source>
</evidence>
<protein>
    <submittedName>
        <fullName evidence="2">Uncharacterized protein</fullName>
    </submittedName>
</protein>
<dbReference type="EMBL" id="JAWRVI010000013">
    <property type="protein sequence ID" value="KAK4091086.1"/>
    <property type="molecule type" value="Genomic_DNA"/>
</dbReference>